<accession>A0A2T0GVV8</accession>
<dbReference type="GO" id="GO:0008168">
    <property type="term" value="F:methyltransferase activity"/>
    <property type="evidence" value="ECO:0007669"/>
    <property type="project" value="UniProtKB-KW"/>
</dbReference>
<dbReference type="GO" id="GO:0003676">
    <property type="term" value="F:nucleic acid binding"/>
    <property type="evidence" value="ECO:0007669"/>
    <property type="project" value="InterPro"/>
</dbReference>
<evidence type="ECO:0000256" key="1">
    <source>
        <dbReference type="SAM" id="MobiDB-lite"/>
    </source>
</evidence>
<dbReference type="CDD" id="cd02440">
    <property type="entry name" value="AdoMet_MTases"/>
    <property type="match status" value="1"/>
</dbReference>
<dbReference type="PROSITE" id="PS00092">
    <property type="entry name" value="N6_MTASE"/>
    <property type="match status" value="1"/>
</dbReference>
<dbReference type="Pfam" id="PF01861">
    <property type="entry name" value="BpsA_C"/>
    <property type="match status" value="1"/>
</dbReference>
<evidence type="ECO:0000259" key="2">
    <source>
        <dbReference type="Pfam" id="PF01861"/>
    </source>
</evidence>
<evidence type="ECO:0000313" key="3">
    <source>
        <dbReference type="EMBL" id="PRW63261.1"/>
    </source>
</evidence>
<dbReference type="InterPro" id="IPR002052">
    <property type="entry name" value="DNA_methylase_N6_adenine_CS"/>
</dbReference>
<proteinExistence type="predicted"/>
<gene>
    <name evidence="3" type="ORF">CEP50_11315</name>
</gene>
<dbReference type="STRING" id="1050202.GCA_000384035_02787"/>
<dbReference type="PANTHER" id="PTHR23290:SF0">
    <property type="entry name" value="RRNA N6-ADENOSINE-METHYLTRANSFERASE METTL5"/>
    <property type="match status" value="1"/>
</dbReference>
<dbReference type="InParanoid" id="A0A2T0GVV8"/>
<name>A0A2T0GVV8_ACTMO</name>
<dbReference type="InterPro" id="IPR029063">
    <property type="entry name" value="SAM-dependent_MTases_sf"/>
</dbReference>
<dbReference type="Proteomes" id="UP000239352">
    <property type="component" value="Unassembled WGS sequence"/>
</dbReference>
<dbReference type="GO" id="GO:0006596">
    <property type="term" value="P:polyamine biosynthetic process"/>
    <property type="evidence" value="ECO:0007669"/>
    <property type="project" value="TreeGrafter"/>
</dbReference>
<dbReference type="AlphaFoldDB" id="A0A2T0GVV8"/>
<dbReference type="SUPFAM" id="SSF53335">
    <property type="entry name" value="S-adenosyl-L-methionine-dependent methyltransferases"/>
    <property type="match status" value="1"/>
</dbReference>
<organism evidence="3 4">
    <name type="scientific">Actinopolyspora mortivallis</name>
    <dbReference type="NCBI Taxonomy" id="33906"/>
    <lineage>
        <taxon>Bacteria</taxon>
        <taxon>Bacillati</taxon>
        <taxon>Actinomycetota</taxon>
        <taxon>Actinomycetes</taxon>
        <taxon>Actinopolysporales</taxon>
        <taxon>Actinopolysporaceae</taxon>
        <taxon>Actinopolyspora</taxon>
    </lineage>
</organism>
<dbReference type="InterPro" id="IPR002723">
    <property type="entry name" value="BpsA_C"/>
</dbReference>
<dbReference type="RefSeq" id="WP_106113911.1">
    <property type="nucleotide sequence ID" value="NZ_PVSR01000017.1"/>
</dbReference>
<sequence>MSTPTETASGSTGPEAVRHRISQEGALARPLRRIFALLAERPHSLRELVRICGTPRRTVEELLALAGEDVEDLPEGYRLAEEVLADYRAQVLDERPAGRSSHEAAELLRGFVAGGPTPATALDHVTATPETALRRAEWMRDNYELDGTRLLLLGDHDLTSLATCLLAPGVRATVVDVDERILAHIDGIAAEHGLAVHTVHADLRFGLPPSLAGGFDLVFSDPPYTPEGVGLFATRALEGMSGTAARLLLAYGFSSRSPALGHKVQRELLRLGLVFENIVTGLNEYEGAQAIGSTSDLYVCQPTGQARRSVERHKHRIYTHGPQSVEGDPDEVTPELVDAVASVVGTAVEGPRPVGWQRPLRGGTGTPLFDLRSDPGPWLVRMLLACNADQAAFLVDNRHPDITSEHAQQALTELVGGKYTLRFHRSTPDATHAVVSARARGAQGGVAGYLLHRAHGKLGNTWREALIAHSETPLTKKEAAAHVAALVPDAADLRLRLIDLPRHRLNALLHSEGV</sequence>
<feature type="domain" description="N(4)-bis(aminopropyl)spermidine synthase C-terminal" evidence="2">
    <location>
        <begin position="110"/>
        <end position="293"/>
    </location>
</feature>
<dbReference type="InterPro" id="IPR051720">
    <property type="entry name" value="rRNA_MeTrfase/Polyamine_Synth"/>
</dbReference>
<feature type="compositionally biased region" description="Polar residues" evidence="1">
    <location>
        <begin position="1"/>
        <end position="12"/>
    </location>
</feature>
<dbReference type="Gene3D" id="3.40.50.150">
    <property type="entry name" value="Vaccinia Virus protein VP39"/>
    <property type="match status" value="1"/>
</dbReference>
<comment type="caution">
    <text evidence="3">The sequence shown here is derived from an EMBL/GenBank/DDBJ whole genome shotgun (WGS) entry which is preliminary data.</text>
</comment>
<keyword evidence="3" id="KW-0489">Methyltransferase</keyword>
<keyword evidence="4" id="KW-1185">Reference proteome</keyword>
<feature type="region of interest" description="Disordered" evidence="1">
    <location>
        <begin position="1"/>
        <end position="22"/>
    </location>
</feature>
<reference evidence="3 4" key="1">
    <citation type="submission" date="2018-03" db="EMBL/GenBank/DDBJ databases">
        <title>Actinopolyspora mortivallis from Sahara, screening for active biomolecules.</title>
        <authorList>
            <person name="Selama O."/>
            <person name="Wellington E.M.H."/>
            <person name="Hacene H."/>
        </authorList>
    </citation>
    <scope>NUCLEOTIDE SEQUENCE [LARGE SCALE GENOMIC DNA]</scope>
    <source>
        <strain evidence="3 4">M5A</strain>
    </source>
</reference>
<dbReference type="EMBL" id="PVSR01000017">
    <property type="protein sequence ID" value="PRW63261.1"/>
    <property type="molecule type" value="Genomic_DNA"/>
</dbReference>
<dbReference type="PANTHER" id="PTHR23290">
    <property type="entry name" value="RRNA N6-ADENOSINE-METHYLTRANSFERASE METTL5"/>
    <property type="match status" value="1"/>
</dbReference>
<dbReference type="GO" id="GO:0032259">
    <property type="term" value="P:methylation"/>
    <property type="evidence" value="ECO:0007669"/>
    <property type="project" value="UniProtKB-KW"/>
</dbReference>
<keyword evidence="3" id="KW-0808">Transferase</keyword>
<evidence type="ECO:0000313" key="4">
    <source>
        <dbReference type="Proteomes" id="UP000239352"/>
    </source>
</evidence>
<protein>
    <submittedName>
        <fullName evidence="3">Putative methyltransferase</fullName>
    </submittedName>
</protein>